<dbReference type="RefSeq" id="XP_008862535.1">
    <property type="nucleotide sequence ID" value="XM_008864313.1"/>
</dbReference>
<dbReference type="AlphaFoldDB" id="A0A024URB6"/>
<gene>
    <name evidence="1" type="ORF">H310_01252</name>
</gene>
<dbReference type="EMBL" id="KI913953">
    <property type="protein sequence ID" value="ETW08730.1"/>
    <property type="molecule type" value="Genomic_DNA"/>
</dbReference>
<dbReference type="VEuPathDB" id="FungiDB:H310_01252"/>
<dbReference type="GeneID" id="20078302"/>
<sequence length="265" mass="30248">MSTPQVIINIEMAKLAAAKKVSLKKATRRYQGKLNQRRYRAEQKRSTDLLNQVVGQLCIDVARMEGRLETLRLTIPPALRTFELECKVAEEYIRLFSHGYDLDITTVQHKSQFGFLTNAVSQDLVIMGCVGRAKLIEQWVIYMNTFEVFSMELHNVHLTSFSPNVIVHLDTTLYLRISRKSIQLLFPRLLNDEPLIQRLIGKELHLPTQLRFIFDHKGIVQELGTHVNTTFALVNLFGSVEDTLSVIGGFQMTESAEIVAVSEYP</sequence>
<proteinExistence type="predicted"/>
<evidence type="ECO:0000313" key="1">
    <source>
        <dbReference type="EMBL" id="ETW08730.1"/>
    </source>
</evidence>
<reference evidence="1" key="1">
    <citation type="submission" date="2013-12" db="EMBL/GenBank/DDBJ databases">
        <title>The Genome Sequence of Aphanomyces invadans NJM9701.</title>
        <authorList>
            <consortium name="The Broad Institute Genomics Platform"/>
            <person name="Russ C."/>
            <person name="Tyler B."/>
            <person name="van West P."/>
            <person name="Dieguez-Uribeondo J."/>
            <person name="Young S.K."/>
            <person name="Zeng Q."/>
            <person name="Gargeya S."/>
            <person name="Fitzgerald M."/>
            <person name="Abouelleil A."/>
            <person name="Alvarado L."/>
            <person name="Chapman S.B."/>
            <person name="Gainer-Dewar J."/>
            <person name="Goldberg J."/>
            <person name="Griggs A."/>
            <person name="Gujja S."/>
            <person name="Hansen M."/>
            <person name="Howarth C."/>
            <person name="Imamovic A."/>
            <person name="Ireland A."/>
            <person name="Larimer J."/>
            <person name="McCowan C."/>
            <person name="Murphy C."/>
            <person name="Pearson M."/>
            <person name="Poon T.W."/>
            <person name="Priest M."/>
            <person name="Roberts A."/>
            <person name="Saif S."/>
            <person name="Shea T."/>
            <person name="Sykes S."/>
            <person name="Wortman J."/>
            <person name="Nusbaum C."/>
            <person name="Birren B."/>
        </authorList>
    </citation>
    <scope>NUCLEOTIDE SEQUENCE [LARGE SCALE GENOMIC DNA]</scope>
    <source>
        <strain evidence="1">NJM9701</strain>
    </source>
</reference>
<dbReference type="eggNOG" id="ENOG502RY07">
    <property type="taxonomic scope" value="Eukaryota"/>
</dbReference>
<evidence type="ECO:0008006" key="2">
    <source>
        <dbReference type="Google" id="ProtNLM"/>
    </source>
</evidence>
<accession>A0A024URB6</accession>
<protein>
    <recommendedName>
        <fullName evidence="2">BZIP domain-containing protein</fullName>
    </recommendedName>
</protein>
<organism evidence="1">
    <name type="scientific">Aphanomyces invadans</name>
    <dbReference type="NCBI Taxonomy" id="157072"/>
    <lineage>
        <taxon>Eukaryota</taxon>
        <taxon>Sar</taxon>
        <taxon>Stramenopiles</taxon>
        <taxon>Oomycota</taxon>
        <taxon>Saprolegniomycetes</taxon>
        <taxon>Saprolegniales</taxon>
        <taxon>Verrucalvaceae</taxon>
        <taxon>Aphanomyces</taxon>
    </lineage>
</organism>
<dbReference type="OrthoDB" id="66957at2759"/>
<name>A0A024URB6_9STRA</name>